<protein>
    <submittedName>
        <fullName evidence="2">Uncharacterized protein</fullName>
    </submittedName>
</protein>
<evidence type="ECO:0000256" key="1">
    <source>
        <dbReference type="SAM" id="MobiDB-lite"/>
    </source>
</evidence>
<sequence>MGQVLLQFIHLLQSSILRLRIFQQTSHVKHVVQTPSPPPHGFRELQRWSSGFLSLWHTQQSFLLPTMGEWTGQHNSYHLGVMRTSAMKWSCRAWQVRTMGDIWAPERALGPCSSKGPQCTILYQGKTLPLAPTAETDILETDTLTSLPVLTLSILPQEMTSDHSIALWRGNLKQAITTKHESWTKIVEDWEANNEMRPRFLRAETEEGRLSLESRPQLEEAALRLVNRPVNRFMSVPPPLTSAGIEQPTYNPTERQQDEGHIRVCPVLGAGCQRSVG</sequence>
<dbReference type="AlphaFoldDB" id="A0A4Z2IX84"/>
<accession>A0A4Z2IX84</accession>
<feature type="region of interest" description="Disordered" evidence="1">
    <location>
        <begin position="238"/>
        <end position="257"/>
    </location>
</feature>
<organism evidence="2 3">
    <name type="scientific">Liparis tanakae</name>
    <name type="common">Tanaka's snailfish</name>
    <dbReference type="NCBI Taxonomy" id="230148"/>
    <lineage>
        <taxon>Eukaryota</taxon>
        <taxon>Metazoa</taxon>
        <taxon>Chordata</taxon>
        <taxon>Craniata</taxon>
        <taxon>Vertebrata</taxon>
        <taxon>Euteleostomi</taxon>
        <taxon>Actinopterygii</taxon>
        <taxon>Neopterygii</taxon>
        <taxon>Teleostei</taxon>
        <taxon>Neoteleostei</taxon>
        <taxon>Acanthomorphata</taxon>
        <taxon>Eupercaria</taxon>
        <taxon>Perciformes</taxon>
        <taxon>Cottioidei</taxon>
        <taxon>Cottales</taxon>
        <taxon>Liparidae</taxon>
        <taxon>Liparis</taxon>
    </lineage>
</organism>
<dbReference type="EMBL" id="SRLO01000039">
    <property type="protein sequence ID" value="TNN82486.1"/>
    <property type="molecule type" value="Genomic_DNA"/>
</dbReference>
<keyword evidence="3" id="KW-1185">Reference proteome</keyword>
<evidence type="ECO:0000313" key="2">
    <source>
        <dbReference type="EMBL" id="TNN82486.1"/>
    </source>
</evidence>
<dbReference type="Proteomes" id="UP000314294">
    <property type="component" value="Unassembled WGS sequence"/>
</dbReference>
<comment type="caution">
    <text evidence="2">The sequence shown here is derived from an EMBL/GenBank/DDBJ whole genome shotgun (WGS) entry which is preliminary data.</text>
</comment>
<proteinExistence type="predicted"/>
<evidence type="ECO:0000313" key="3">
    <source>
        <dbReference type="Proteomes" id="UP000314294"/>
    </source>
</evidence>
<name>A0A4Z2IX84_9TELE</name>
<reference evidence="2 3" key="1">
    <citation type="submission" date="2019-03" db="EMBL/GenBank/DDBJ databases">
        <title>First draft genome of Liparis tanakae, snailfish: a comprehensive survey of snailfish specific genes.</title>
        <authorList>
            <person name="Kim W."/>
            <person name="Song I."/>
            <person name="Jeong J.-H."/>
            <person name="Kim D."/>
            <person name="Kim S."/>
            <person name="Ryu S."/>
            <person name="Song J.Y."/>
            <person name="Lee S.K."/>
        </authorList>
    </citation>
    <scope>NUCLEOTIDE SEQUENCE [LARGE SCALE GENOMIC DNA]</scope>
    <source>
        <tissue evidence="2">Muscle</tissue>
    </source>
</reference>
<gene>
    <name evidence="2" type="ORF">EYF80_007321</name>
</gene>